<gene>
    <name evidence="6" type="ORF">SVIM_LOCUS236651</name>
</gene>
<dbReference type="PANTHER" id="PTHR46929">
    <property type="entry name" value="EXPRESSED PROTEIN"/>
    <property type="match status" value="1"/>
</dbReference>
<dbReference type="InterPro" id="IPR027806">
    <property type="entry name" value="HARBI1_dom"/>
</dbReference>
<dbReference type="Pfam" id="PF12776">
    <property type="entry name" value="Myb_DNA-bind_3"/>
    <property type="match status" value="1"/>
</dbReference>
<evidence type="ECO:0000259" key="5">
    <source>
        <dbReference type="Pfam" id="PF13359"/>
    </source>
</evidence>
<evidence type="ECO:0000256" key="3">
    <source>
        <dbReference type="SAM" id="MobiDB-lite"/>
    </source>
</evidence>
<sequence>MNNKRFYPYFKDCVGAIDGTHVPANVPDEIQGKFRGQKEGTTQNVLAAITFDLKFIYILAGWEGSAHDSRVLGDALSRSNGFKIPEGKYYLGDAGYGIRKGIISPFRGVRYHLNEFTERSPENKKELFNLRHSSLRTAIERGFEMSFTQNEKCKGKHFTWSKSMSHMLLEILAEEALKGSKPSSTFKAESFVKVATEISQKFNVQCEPKHVENHLKTVKKEWGIITKLKNKSGFGWDDCLKMITVSKDVYDEEVKAHPNHDKYLNKKLVMYEIMTIVIGKDMATRNYAKSYADVNLEENTEEQSISIENEGEYEETSKGKGTSSSSTQKRQHRKRNRMYEDDGVEKLSKQIGDVAFAIQSLSKNQLDVNALYAEVMKVEGFDEITLGDAFDHLVQNEMLTKVFMAKNTKGFEIWVQSFVTQHYYRPAC</sequence>
<feature type="region of interest" description="Disordered" evidence="3">
    <location>
        <begin position="299"/>
        <end position="342"/>
    </location>
</feature>
<dbReference type="EMBL" id="CAADRP010001552">
    <property type="protein sequence ID" value="VFU40795.1"/>
    <property type="molecule type" value="Genomic_DNA"/>
</dbReference>
<comment type="cofactor">
    <cofactor evidence="1">
        <name>a divalent metal cation</name>
        <dbReference type="ChEBI" id="CHEBI:60240"/>
    </cofactor>
</comment>
<feature type="domain" description="DDE Tnp4" evidence="5">
    <location>
        <begin position="17"/>
        <end position="145"/>
    </location>
</feature>
<dbReference type="PANTHER" id="PTHR46929:SF23">
    <property type="entry name" value="L10-INTERACTING MYB DOMAIN-CONTAINING PROTEIN-LIKE"/>
    <property type="match status" value="1"/>
</dbReference>
<dbReference type="InterPro" id="IPR024752">
    <property type="entry name" value="Myb/SANT-like_dom"/>
</dbReference>
<keyword evidence="2" id="KW-0479">Metal-binding</keyword>
<evidence type="ECO:0000313" key="6">
    <source>
        <dbReference type="EMBL" id="VFU40795.1"/>
    </source>
</evidence>
<name>A0A6N2LYX8_SALVM</name>
<evidence type="ECO:0008006" key="7">
    <source>
        <dbReference type="Google" id="ProtNLM"/>
    </source>
</evidence>
<evidence type="ECO:0000256" key="2">
    <source>
        <dbReference type="ARBA" id="ARBA00022723"/>
    </source>
</evidence>
<protein>
    <recommendedName>
        <fullName evidence="7">Myb/SANT-like domain-containing protein</fullName>
    </recommendedName>
</protein>
<evidence type="ECO:0000256" key="1">
    <source>
        <dbReference type="ARBA" id="ARBA00001968"/>
    </source>
</evidence>
<organism evidence="6">
    <name type="scientific">Salix viminalis</name>
    <name type="common">Common osier</name>
    <name type="synonym">Basket willow</name>
    <dbReference type="NCBI Taxonomy" id="40686"/>
    <lineage>
        <taxon>Eukaryota</taxon>
        <taxon>Viridiplantae</taxon>
        <taxon>Streptophyta</taxon>
        <taxon>Embryophyta</taxon>
        <taxon>Tracheophyta</taxon>
        <taxon>Spermatophyta</taxon>
        <taxon>Magnoliopsida</taxon>
        <taxon>eudicotyledons</taxon>
        <taxon>Gunneridae</taxon>
        <taxon>Pentapetalae</taxon>
        <taxon>rosids</taxon>
        <taxon>fabids</taxon>
        <taxon>Malpighiales</taxon>
        <taxon>Salicaceae</taxon>
        <taxon>Saliceae</taxon>
        <taxon>Salix</taxon>
    </lineage>
</organism>
<dbReference type="AlphaFoldDB" id="A0A6N2LYX8"/>
<dbReference type="GO" id="GO:0046872">
    <property type="term" value="F:metal ion binding"/>
    <property type="evidence" value="ECO:0007669"/>
    <property type="project" value="UniProtKB-KW"/>
</dbReference>
<evidence type="ECO:0000259" key="4">
    <source>
        <dbReference type="Pfam" id="PF12776"/>
    </source>
</evidence>
<proteinExistence type="predicted"/>
<dbReference type="Pfam" id="PF13359">
    <property type="entry name" value="DDE_Tnp_4"/>
    <property type="match status" value="1"/>
</dbReference>
<feature type="domain" description="Myb/SANT-like" evidence="4">
    <location>
        <begin position="159"/>
        <end position="251"/>
    </location>
</feature>
<reference evidence="6" key="1">
    <citation type="submission" date="2019-03" db="EMBL/GenBank/DDBJ databases">
        <authorList>
            <person name="Mank J."/>
            <person name="Almeida P."/>
        </authorList>
    </citation>
    <scope>NUCLEOTIDE SEQUENCE</scope>
    <source>
        <strain evidence="6">78183</strain>
    </source>
</reference>
<accession>A0A6N2LYX8</accession>